<dbReference type="OMA" id="SIVPWPH"/>
<dbReference type="EMBL" id="CH991545">
    <property type="protein sequence ID" value="EDQ91260.1"/>
    <property type="molecule type" value="Genomic_DNA"/>
</dbReference>
<dbReference type="GeneID" id="5889070"/>
<keyword evidence="1" id="KW-0378">Hydrolase</keyword>
<dbReference type="InterPro" id="IPR021771">
    <property type="entry name" value="Triacylglycerol_lipase_N"/>
</dbReference>
<dbReference type="PANTHER" id="PTHR14226:SF10">
    <property type="entry name" value="TRIACYLGLYCEROL LIPASE 4-RELATED"/>
    <property type="match status" value="1"/>
</dbReference>
<evidence type="ECO:0000256" key="1">
    <source>
        <dbReference type="ARBA" id="ARBA00022801"/>
    </source>
</evidence>
<dbReference type="InterPro" id="IPR002641">
    <property type="entry name" value="PNPLA_dom"/>
</dbReference>
<dbReference type="STRING" id="81824.A9UTK1"/>
<dbReference type="Gene3D" id="3.40.1090.10">
    <property type="entry name" value="Cytosolic phospholipase A2 catalytic domain"/>
    <property type="match status" value="2"/>
</dbReference>
<keyword evidence="2" id="KW-0442">Lipid degradation</keyword>
<dbReference type="InterPro" id="IPR050301">
    <property type="entry name" value="NTE"/>
</dbReference>
<evidence type="ECO:0000256" key="2">
    <source>
        <dbReference type="ARBA" id="ARBA00022963"/>
    </source>
</evidence>
<dbReference type="AlphaFoldDB" id="A9UTK1"/>
<keyword evidence="3" id="KW-0443">Lipid metabolism</keyword>
<evidence type="ECO:0000259" key="6">
    <source>
        <dbReference type="PROSITE" id="PS51635"/>
    </source>
</evidence>
<dbReference type="RefSeq" id="XP_001743682.1">
    <property type="nucleotide sequence ID" value="XM_001743630.1"/>
</dbReference>
<dbReference type="eggNOG" id="KOG2214">
    <property type="taxonomic scope" value="Eukaryota"/>
</dbReference>
<evidence type="ECO:0000313" key="7">
    <source>
        <dbReference type="EMBL" id="EDQ91260.1"/>
    </source>
</evidence>
<dbReference type="SUPFAM" id="SSF52151">
    <property type="entry name" value="FabD/lysophospholipase-like"/>
    <property type="match status" value="1"/>
</dbReference>
<dbReference type="PANTHER" id="PTHR14226">
    <property type="entry name" value="NEUROPATHY TARGET ESTERASE/SWISS CHEESE D.MELANOGASTER"/>
    <property type="match status" value="1"/>
</dbReference>
<keyword evidence="5" id="KW-1133">Transmembrane helix</keyword>
<feature type="transmembrane region" description="Helical" evidence="5">
    <location>
        <begin position="133"/>
        <end position="155"/>
    </location>
</feature>
<feature type="non-terminal residue" evidence="7">
    <location>
        <position position="1"/>
    </location>
</feature>
<proteinExistence type="predicted"/>
<dbReference type="InterPro" id="IPR016035">
    <property type="entry name" value="Acyl_Trfase/lysoPLipase"/>
</dbReference>
<organism evidence="7 8">
    <name type="scientific">Monosiga brevicollis</name>
    <name type="common">Choanoflagellate</name>
    <dbReference type="NCBI Taxonomy" id="81824"/>
    <lineage>
        <taxon>Eukaryota</taxon>
        <taxon>Choanoflagellata</taxon>
        <taxon>Craspedida</taxon>
        <taxon>Salpingoecidae</taxon>
        <taxon>Monosiga</taxon>
    </lineage>
</organism>
<dbReference type="KEGG" id="mbr:MONBRDRAFT_1048"/>
<name>A9UTK1_MONBE</name>
<evidence type="ECO:0000313" key="8">
    <source>
        <dbReference type="Proteomes" id="UP000001357"/>
    </source>
</evidence>
<comment type="caution">
    <text evidence="4">Lacks conserved residue(s) required for the propagation of feature annotation.</text>
</comment>
<evidence type="ECO:0000256" key="5">
    <source>
        <dbReference type="SAM" id="Phobius"/>
    </source>
</evidence>
<feature type="short sequence motif" description="GXSXG" evidence="4">
    <location>
        <begin position="170"/>
        <end position="174"/>
    </location>
</feature>
<dbReference type="Pfam" id="PF01734">
    <property type="entry name" value="Patatin"/>
    <property type="match status" value="1"/>
</dbReference>
<dbReference type="PROSITE" id="PS51635">
    <property type="entry name" value="PNPLA"/>
    <property type="match status" value="1"/>
</dbReference>
<keyword evidence="5" id="KW-0472">Membrane</keyword>
<gene>
    <name evidence="7" type="ORF">MONBRDRAFT_1048</name>
</gene>
<dbReference type="GO" id="GO:0004806">
    <property type="term" value="F:triacylglycerol lipase activity"/>
    <property type="evidence" value="ECO:0007669"/>
    <property type="project" value="InterPro"/>
</dbReference>
<keyword evidence="5" id="KW-0812">Transmembrane</keyword>
<protein>
    <recommendedName>
        <fullName evidence="6">PNPLA domain-containing protein</fullName>
    </recommendedName>
</protein>
<evidence type="ECO:0000256" key="4">
    <source>
        <dbReference type="PROSITE-ProRule" id="PRU01161"/>
    </source>
</evidence>
<sequence length="472" mass="52806">KRELERAMRAADTYQEWEAAALLLDEQEKRDLWRLDPVSSLFDADRIAARLMRLHDARHSDDINEAMVQLRENLFRNIGGLGQEQLYSYCHVGTKVIIQQYLQELSATIEHIVMAPTVPLHVKERFLSDARQAYGRTAIMLSGGAAMGMLHWGVLRCLFQNGLLPPVICGNSIGALYSAVLGIHTDDELNSLFDRPDAIDFSAFLKLGKGSVRRKVIRLLKHGVLMDITKLEEFCRANLGDLTFAEAYQRTGRIVNITLTHTTHQGYPHLLNYLTTPNVVLWSAACAACAQPGMYAPVALMAKDIKGNIVPLLEVDPEASWGVSSTIHNPLLPKQRLSELFNVNHFIVSQVNPHVVPFLRSMRSSSRFALLHKAVMVAGGELMHRLRQLASIGYWPGLLNWLKSELLQTHEGDVTIVPSLSWATMSNALSNPTPELVSWFAREGEKSTYPYIPIVAARCHVEVALHAGLRRI</sequence>
<dbReference type="Pfam" id="PF11815">
    <property type="entry name" value="DUF3336"/>
    <property type="match status" value="1"/>
</dbReference>
<feature type="domain" description="PNPLA" evidence="6">
    <location>
        <begin position="139"/>
        <end position="316"/>
    </location>
</feature>
<evidence type="ECO:0000256" key="3">
    <source>
        <dbReference type="ARBA" id="ARBA00023098"/>
    </source>
</evidence>
<dbReference type="GO" id="GO:0016042">
    <property type="term" value="P:lipid catabolic process"/>
    <property type="evidence" value="ECO:0007669"/>
    <property type="project" value="UniProtKB-KW"/>
</dbReference>
<keyword evidence="8" id="KW-1185">Reference proteome</keyword>
<feature type="non-terminal residue" evidence="7">
    <location>
        <position position="472"/>
    </location>
</feature>
<dbReference type="Proteomes" id="UP000001357">
    <property type="component" value="Unassembled WGS sequence"/>
</dbReference>
<reference evidence="7 8" key="1">
    <citation type="journal article" date="2008" name="Nature">
        <title>The genome of the choanoflagellate Monosiga brevicollis and the origin of metazoans.</title>
        <authorList>
            <consortium name="JGI Sequencing"/>
            <person name="King N."/>
            <person name="Westbrook M.J."/>
            <person name="Young S.L."/>
            <person name="Kuo A."/>
            <person name="Abedin M."/>
            <person name="Chapman J."/>
            <person name="Fairclough S."/>
            <person name="Hellsten U."/>
            <person name="Isogai Y."/>
            <person name="Letunic I."/>
            <person name="Marr M."/>
            <person name="Pincus D."/>
            <person name="Putnam N."/>
            <person name="Rokas A."/>
            <person name="Wright K.J."/>
            <person name="Zuzow R."/>
            <person name="Dirks W."/>
            <person name="Good M."/>
            <person name="Goodstein D."/>
            <person name="Lemons D."/>
            <person name="Li W."/>
            <person name="Lyons J.B."/>
            <person name="Morris A."/>
            <person name="Nichols S."/>
            <person name="Richter D.J."/>
            <person name="Salamov A."/>
            <person name="Bork P."/>
            <person name="Lim W.A."/>
            <person name="Manning G."/>
            <person name="Miller W.T."/>
            <person name="McGinnis W."/>
            <person name="Shapiro H."/>
            <person name="Tjian R."/>
            <person name="Grigoriev I.V."/>
            <person name="Rokhsar D."/>
        </authorList>
    </citation>
    <scope>NUCLEOTIDE SEQUENCE [LARGE SCALE GENOMIC DNA]</scope>
    <source>
        <strain evidence="8">MX1 / ATCC 50154</strain>
    </source>
</reference>
<accession>A9UTK1</accession>
<dbReference type="InParanoid" id="A9UTK1"/>